<protein>
    <submittedName>
        <fullName evidence="11">Murein biosynthesis integral membrane protein MurJ</fullName>
    </submittedName>
</protein>
<feature type="transmembrane region" description="Helical" evidence="10">
    <location>
        <begin position="708"/>
        <end position="727"/>
    </location>
</feature>
<keyword evidence="4 10" id="KW-0812">Transmembrane</keyword>
<feature type="transmembrane region" description="Helical" evidence="10">
    <location>
        <begin position="462"/>
        <end position="485"/>
    </location>
</feature>
<organism evidence="11 12">
    <name type="scientific">Yinghuangia soli</name>
    <dbReference type="NCBI Taxonomy" id="2908204"/>
    <lineage>
        <taxon>Bacteria</taxon>
        <taxon>Bacillati</taxon>
        <taxon>Actinomycetota</taxon>
        <taxon>Actinomycetes</taxon>
        <taxon>Kitasatosporales</taxon>
        <taxon>Streptomycetaceae</taxon>
        <taxon>Yinghuangia</taxon>
    </lineage>
</organism>
<dbReference type="RefSeq" id="WP_235058652.1">
    <property type="nucleotide sequence ID" value="NZ_JAKFHA010000064.1"/>
</dbReference>
<dbReference type="AlphaFoldDB" id="A0AA41QAG8"/>
<dbReference type="InterPro" id="IPR004268">
    <property type="entry name" value="MurJ"/>
</dbReference>
<evidence type="ECO:0000256" key="2">
    <source>
        <dbReference type="ARBA" id="ARBA00022448"/>
    </source>
</evidence>
<reference evidence="11" key="1">
    <citation type="submission" date="2022-01" db="EMBL/GenBank/DDBJ databases">
        <title>Genome-Based Taxonomic Classification of the Phylum Actinobacteria.</title>
        <authorList>
            <person name="Gao Y."/>
        </authorList>
    </citation>
    <scope>NUCLEOTIDE SEQUENCE</scope>
    <source>
        <strain evidence="11">KLBMP 8922</strain>
    </source>
</reference>
<evidence type="ECO:0000313" key="12">
    <source>
        <dbReference type="Proteomes" id="UP001165378"/>
    </source>
</evidence>
<feature type="transmembrane region" description="Helical" evidence="10">
    <location>
        <begin position="505"/>
        <end position="528"/>
    </location>
</feature>
<keyword evidence="12" id="KW-1185">Reference proteome</keyword>
<feature type="compositionally biased region" description="Basic and acidic residues" evidence="9">
    <location>
        <begin position="28"/>
        <end position="37"/>
    </location>
</feature>
<feature type="transmembrane region" description="Helical" evidence="10">
    <location>
        <begin position="577"/>
        <end position="597"/>
    </location>
</feature>
<evidence type="ECO:0000256" key="10">
    <source>
        <dbReference type="SAM" id="Phobius"/>
    </source>
</evidence>
<accession>A0AA41QAG8</accession>
<keyword evidence="6" id="KW-0573">Peptidoglycan synthesis</keyword>
<feature type="transmembrane region" description="Helical" evidence="10">
    <location>
        <begin position="878"/>
        <end position="898"/>
    </location>
</feature>
<feature type="transmembrane region" description="Helical" evidence="10">
    <location>
        <begin position="747"/>
        <end position="768"/>
    </location>
</feature>
<feature type="transmembrane region" description="Helical" evidence="10">
    <location>
        <begin position="618"/>
        <end position="638"/>
    </location>
</feature>
<feature type="compositionally biased region" description="Low complexity" evidence="9">
    <location>
        <begin position="221"/>
        <end position="231"/>
    </location>
</feature>
<dbReference type="EMBL" id="JAKFHA010000064">
    <property type="protein sequence ID" value="MCF2533885.1"/>
    <property type="molecule type" value="Genomic_DNA"/>
</dbReference>
<evidence type="ECO:0000256" key="1">
    <source>
        <dbReference type="ARBA" id="ARBA00004651"/>
    </source>
</evidence>
<feature type="transmembrane region" description="Helical" evidence="10">
    <location>
        <begin position="398"/>
        <end position="417"/>
    </location>
</feature>
<feature type="compositionally biased region" description="Low complexity" evidence="9">
    <location>
        <begin position="103"/>
        <end position="161"/>
    </location>
</feature>
<evidence type="ECO:0000256" key="7">
    <source>
        <dbReference type="ARBA" id="ARBA00022989"/>
    </source>
</evidence>
<keyword evidence="5" id="KW-0133">Cell shape</keyword>
<feature type="transmembrane region" description="Helical" evidence="10">
    <location>
        <begin position="540"/>
        <end position="557"/>
    </location>
</feature>
<feature type="transmembrane region" description="Helical" evidence="10">
    <location>
        <begin position="780"/>
        <end position="800"/>
    </location>
</feature>
<dbReference type="GO" id="GO:0009252">
    <property type="term" value="P:peptidoglycan biosynthetic process"/>
    <property type="evidence" value="ECO:0007669"/>
    <property type="project" value="UniProtKB-KW"/>
</dbReference>
<evidence type="ECO:0000256" key="9">
    <source>
        <dbReference type="SAM" id="MobiDB-lite"/>
    </source>
</evidence>
<dbReference type="Proteomes" id="UP001165378">
    <property type="component" value="Unassembled WGS sequence"/>
</dbReference>
<evidence type="ECO:0000256" key="5">
    <source>
        <dbReference type="ARBA" id="ARBA00022960"/>
    </source>
</evidence>
<sequence length="918" mass="96456">MNDRSDERQPYVGGTDDPGDGQGPYGTPHREGHRPEDPYLGQYGQQYSDPAQEYAPYPGSGQAPPAPGTPGGPEAWFRDDAGQAGGPGLDGLFTPAPQAAGTPDPGYGQQQPGYPQDYQQQGYPQGYQQQQAYQQQGYDQGGYPQQPQQQQPYAPQSYAGEQYGGGQYDGGQQGYATPQVPPQHDQGQSGQGGHGSQGDQAGWSGQGGQSGQGSGQGGGQDWADQAGFFRAEPPEEPRRGRRSSGQASSGAGQGGRGSGGSGGGSGGSGGGYGSGGGWGDYDRPGGWLMDQTLTGIHLGLTGEIGMPTYTEAYQRYETRRGAEAAAAAGAALTVTEEPDIAPLPGPSQSPVYRLPGSGAEERMAGIPVGGKKGGKLSGMMRSSALMASGTIVSRITGFIRNLVIAAALGMAVFANTYNVANTMPTLLYILVGGGALNAVFVPQLVRAMRNDEDGGEAYANRLLTLVMTILLVLTVLAVVAAPWLIRILANSLAEQEAEFELAITFARYCLPIIFFMGVHVMFGQILNARERYGPMMWTPVLNNLVIIATFALYIWVAGTQHSSGMTAARITPDEARLLGIGTLLGMVVQSLAMVPYLKAARFHFRPRFDWRGHGLGKAAGLAKWTFLFVLANQLGYLVTTQLANAIDSDAQKQGIDWGVGFTSYTNALLIWQLPQAVITVSVMAAMLPRMSRAAADNDKTSVRDDISAGLRMSAVAIVPCAIVFVALGRDIGGLMFAPTGVQSAHWVGYMLMALGLGLIPFSAQYVLLRGFYAYEDTRTPFLNTVWVAATTAALSALAFVALPTKWAGVGMAGAYGAAYLVGVSLAARRLKKRLGDLDGRRVTRTYTRLIVASAIGGAAAFAVARVCTNALGNGFGGSLAAVLAGLATMGVVFLIAASRMRIDELSAMTGMVKGRLGR</sequence>
<dbReference type="PANTHER" id="PTHR43549">
    <property type="entry name" value="MULTIDRUG RESISTANCE PROTEIN YPNP-RELATED"/>
    <property type="match status" value="1"/>
</dbReference>
<gene>
    <name evidence="11" type="primary">murJ</name>
    <name evidence="11" type="ORF">LZ495_42625</name>
</gene>
<feature type="compositionally biased region" description="Gly residues" evidence="9">
    <location>
        <begin position="204"/>
        <end position="220"/>
    </location>
</feature>
<evidence type="ECO:0000256" key="8">
    <source>
        <dbReference type="ARBA" id="ARBA00023136"/>
    </source>
</evidence>
<keyword evidence="3" id="KW-1003">Cell membrane</keyword>
<feature type="transmembrane region" description="Helical" evidence="10">
    <location>
        <begin position="423"/>
        <end position="441"/>
    </location>
</feature>
<feature type="transmembrane region" description="Helical" evidence="10">
    <location>
        <begin position="806"/>
        <end position="826"/>
    </location>
</feature>
<keyword evidence="8 10" id="KW-0472">Membrane</keyword>
<keyword evidence="2" id="KW-0813">Transport</keyword>
<feature type="compositionally biased region" description="Gly residues" evidence="9">
    <location>
        <begin position="162"/>
        <end position="173"/>
    </location>
</feature>
<dbReference type="GO" id="GO:0005886">
    <property type="term" value="C:plasma membrane"/>
    <property type="evidence" value="ECO:0007669"/>
    <property type="project" value="UniProtKB-SubCell"/>
</dbReference>
<feature type="transmembrane region" description="Helical" evidence="10">
    <location>
        <begin position="846"/>
        <end position="866"/>
    </location>
</feature>
<dbReference type="GO" id="GO:0008360">
    <property type="term" value="P:regulation of cell shape"/>
    <property type="evidence" value="ECO:0007669"/>
    <property type="project" value="UniProtKB-KW"/>
</dbReference>
<feature type="transmembrane region" description="Helical" evidence="10">
    <location>
        <begin position="668"/>
        <end position="687"/>
    </location>
</feature>
<evidence type="ECO:0000256" key="4">
    <source>
        <dbReference type="ARBA" id="ARBA00022692"/>
    </source>
</evidence>
<keyword evidence="7 10" id="KW-1133">Transmembrane helix</keyword>
<dbReference type="InterPro" id="IPR052031">
    <property type="entry name" value="Membrane_Transporter-Flippase"/>
</dbReference>
<comment type="caution">
    <text evidence="11">The sequence shown here is derived from an EMBL/GenBank/DDBJ whole genome shotgun (WGS) entry which is preliminary data.</text>
</comment>
<dbReference type="PRINTS" id="PR01806">
    <property type="entry name" value="VIRFACTRMVIN"/>
</dbReference>
<evidence type="ECO:0000313" key="11">
    <source>
        <dbReference type="EMBL" id="MCF2533885.1"/>
    </source>
</evidence>
<dbReference type="PANTHER" id="PTHR43549:SF3">
    <property type="entry name" value="MULTIDRUG RESISTANCE PROTEIN YPNP-RELATED"/>
    <property type="match status" value="1"/>
</dbReference>
<name>A0AA41QAG8_9ACTN</name>
<dbReference type="NCBIfam" id="TIGR01695">
    <property type="entry name" value="murJ_mviN"/>
    <property type="match status" value="1"/>
</dbReference>
<proteinExistence type="predicted"/>
<evidence type="ECO:0000256" key="6">
    <source>
        <dbReference type="ARBA" id="ARBA00022984"/>
    </source>
</evidence>
<evidence type="ECO:0000256" key="3">
    <source>
        <dbReference type="ARBA" id="ARBA00022475"/>
    </source>
</evidence>
<dbReference type="Pfam" id="PF03023">
    <property type="entry name" value="MurJ"/>
    <property type="match status" value="1"/>
</dbReference>
<feature type="region of interest" description="Disordered" evidence="9">
    <location>
        <begin position="1"/>
        <end position="277"/>
    </location>
</feature>
<comment type="subcellular location">
    <subcellularLocation>
        <location evidence="1">Cell membrane</location>
        <topology evidence="1">Multi-pass membrane protein</topology>
    </subcellularLocation>
</comment>
<dbReference type="CDD" id="cd13123">
    <property type="entry name" value="MATE_MurJ_like"/>
    <property type="match status" value="1"/>
</dbReference>
<feature type="compositionally biased region" description="Gly residues" evidence="9">
    <location>
        <begin position="251"/>
        <end position="277"/>
    </location>
</feature>